<accession>A0ABY4EFT4</accession>
<feature type="domain" description="N-acetyltransferase" evidence="3">
    <location>
        <begin position="1"/>
        <end position="156"/>
    </location>
</feature>
<evidence type="ECO:0000313" key="5">
    <source>
        <dbReference type="Proteomes" id="UP000831787"/>
    </source>
</evidence>
<dbReference type="PROSITE" id="PS51186">
    <property type="entry name" value="GNAT"/>
    <property type="match status" value="1"/>
</dbReference>
<sequence length="156" mass="18813">MRVVETEDYELIAVLNKPVHDLHHSLYPDFFQEYNLEAVKELFRKQMDKVNAEFLILEDEEETVGFAWVETRKYDRYPYKKSFQSLYIHQISIDQEKRGRGYGTYLLNHIYQLAEDKGVNEVELDYWEKNNQAEQFYNKHGFAKSRQTVFKNLKNS</sequence>
<dbReference type="InterPro" id="IPR016181">
    <property type="entry name" value="Acyl_CoA_acyltransferase"/>
</dbReference>
<dbReference type="Proteomes" id="UP000831787">
    <property type="component" value="Chromosome"/>
</dbReference>
<dbReference type="Gene3D" id="3.40.630.30">
    <property type="match status" value="1"/>
</dbReference>
<dbReference type="CDD" id="cd04301">
    <property type="entry name" value="NAT_SF"/>
    <property type="match status" value="1"/>
</dbReference>
<reference evidence="4 5" key="1">
    <citation type="submission" date="2022-04" db="EMBL/GenBank/DDBJ databases">
        <title>Halobacillus sp. isolated from saltern.</title>
        <authorList>
            <person name="Won M."/>
            <person name="Lee C.-M."/>
            <person name="Woen H.-Y."/>
            <person name="Kwon S.-W."/>
        </authorList>
    </citation>
    <scope>NUCLEOTIDE SEQUENCE [LARGE SCALE GENOMIC DNA]</scope>
    <source>
        <strain evidence="4 5">SSBR10-3</strain>
    </source>
</reference>
<gene>
    <name evidence="4" type="ORF">MUN89_15570</name>
</gene>
<keyword evidence="5" id="KW-1185">Reference proteome</keyword>
<dbReference type="EMBL" id="CP095073">
    <property type="protein sequence ID" value="UOQ43329.1"/>
    <property type="molecule type" value="Genomic_DNA"/>
</dbReference>
<keyword evidence="1" id="KW-0808">Transferase</keyword>
<organism evidence="4 5">
    <name type="scientific">Halobacillus salinarum</name>
    <dbReference type="NCBI Taxonomy" id="2932257"/>
    <lineage>
        <taxon>Bacteria</taxon>
        <taxon>Bacillati</taxon>
        <taxon>Bacillota</taxon>
        <taxon>Bacilli</taxon>
        <taxon>Bacillales</taxon>
        <taxon>Bacillaceae</taxon>
        <taxon>Halobacillus</taxon>
    </lineage>
</organism>
<proteinExistence type="predicted"/>
<dbReference type="SUPFAM" id="SSF55729">
    <property type="entry name" value="Acyl-CoA N-acyltransferases (Nat)"/>
    <property type="match status" value="1"/>
</dbReference>
<protein>
    <submittedName>
        <fullName evidence="4">GNAT family N-acetyltransferase</fullName>
    </submittedName>
</protein>
<dbReference type="PANTHER" id="PTHR43800:SF1">
    <property type="entry name" value="PEPTIDYL-LYSINE N-ACETYLTRANSFERASE YJAB"/>
    <property type="match status" value="1"/>
</dbReference>
<evidence type="ECO:0000259" key="3">
    <source>
        <dbReference type="PROSITE" id="PS51186"/>
    </source>
</evidence>
<dbReference type="Pfam" id="PF00583">
    <property type="entry name" value="Acetyltransf_1"/>
    <property type="match status" value="1"/>
</dbReference>
<dbReference type="InterPro" id="IPR000182">
    <property type="entry name" value="GNAT_dom"/>
</dbReference>
<keyword evidence="2" id="KW-0012">Acyltransferase</keyword>
<dbReference type="PANTHER" id="PTHR43800">
    <property type="entry name" value="PEPTIDYL-LYSINE N-ACETYLTRANSFERASE YJAB"/>
    <property type="match status" value="1"/>
</dbReference>
<evidence type="ECO:0000256" key="2">
    <source>
        <dbReference type="ARBA" id="ARBA00023315"/>
    </source>
</evidence>
<name>A0ABY4EFT4_9BACI</name>
<evidence type="ECO:0000313" key="4">
    <source>
        <dbReference type="EMBL" id="UOQ43329.1"/>
    </source>
</evidence>
<evidence type="ECO:0000256" key="1">
    <source>
        <dbReference type="ARBA" id="ARBA00022679"/>
    </source>
</evidence>